<evidence type="ECO:0000313" key="7">
    <source>
        <dbReference type="EMBL" id="MBX65498.1"/>
    </source>
</evidence>
<dbReference type="GO" id="GO:0003723">
    <property type="term" value="F:RNA binding"/>
    <property type="evidence" value="ECO:0007669"/>
    <property type="project" value="UniProtKB-KW"/>
</dbReference>
<dbReference type="Gene3D" id="3.30.760.10">
    <property type="entry name" value="RNA Cap, Translation Initiation Factor Eif4e"/>
    <property type="match status" value="1"/>
</dbReference>
<evidence type="ECO:0000256" key="4">
    <source>
        <dbReference type="ARBA" id="ARBA00022884"/>
    </source>
</evidence>
<dbReference type="InterPro" id="IPR023398">
    <property type="entry name" value="TIF_eIF4e-like"/>
</dbReference>
<protein>
    <recommendedName>
        <fullName evidence="6">mRNA cap-binding protein</fullName>
    </recommendedName>
</protein>
<name>A0A2P2QEU3_RHIMU</name>
<accession>A0A2P2QEU3</accession>
<evidence type="ECO:0000256" key="6">
    <source>
        <dbReference type="ARBA" id="ARBA00030245"/>
    </source>
</evidence>
<dbReference type="InterPro" id="IPR001040">
    <property type="entry name" value="TIF_eIF_4E"/>
</dbReference>
<sequence>MRREVLAPLNDFHYLLHAVVALVGDQLEYGENIWDAMLSIRYNENILSVWNRNASDHHATDGSFLFSLLVLSF</sequence>
<organism evidence="7">
    <name type="scientific">Rhizophora mucronata</name>
    <name type="common">Asiatic mangrove</name>
    <dbReference type="NCBI Taxonomy" id="61149"/>
    <lineage>
        <taxon>Eukaryota</taxon>
        <taxon>Viridiplantae</taxon>
        <taxon>Streptophyta</taxon>
        <taxon>Embryophyta</taxon>
        <taxon>Tracheophyta</taxon>
        <taxon>Spermatophyta</taxon>
        <taxon>Magnoliopsida</taxon>
        <taxon>eudicotyledons</taxon>
        <taxon>Gunneridae</taxon>
        <taxon>Pentapetalae</taxon>
        <taxon>rosids</taxon>
        <taxon>fabids</taxon>
        <taxon>Malpighiales</taxon>
        <taxon>Rhizophoraceae</taxon>
        <taxon>Rhizophora</taxon>
    </lineage>
</organism>
<dbReference type="SUPFAM" id="SSF55418">
    <property type="entry name" value="eIF4e-like"/>
    <property type="match status" value="1"/>
</dbReference>
<dbReference type="EMBL" id="GGEC01085014">
    <property type="protein sequence ID" value="MBX65498.1"/>
    <property type="molecule type" value="Transcribed_RNA"/>
</dbReference>
<comment type="similarity">
    <text evidence="1">Belongs to the eukaryotic initiation factor 4E family.</text>
</comment>
<dbReference type="AlphaFoldDB" id="A0A2P2QEU3"/>
<evidence type="ECO:0000256" key="5">
    <source>
        <dbReference type="ARBA" id="ARBA00022917"/>
    </source>
</evidence>
<keyword evidence="3" id="KW-0810">Translation regulation</keyword>
<keyword evidence="4" id="KW-0694">RNA-binding</keyword>
<dbReference type="GO" id="GO:0006417">
    <property type="term" value="P:regulation of translation"/>
    <property type="evidence" value="ECO:0007669"/>
    <property type="project" value="UniProtKB-KW"/>
</dbReference>
<keyword evidence="2" id="KW-0396">Initiation factor</keyword>
<dbReference type="Pfam" id="PF01652">
    <property type="entry name" value="IF4E"/>
    <property type="match status" value="1"/>
</dbReference>
<dbReference type="GO" id="GO:0009615">
    <property type="term" value="P:response to virus"/>
    <property type="evidence" value="ECO:0007669"/>
    <property type="project" value="UniProtKB-ARBA"/>
</dbReference>
<evidence type="ECO:0000256" key="2">
    <source>
        <dbReference type="ARBA" id="ARBA00022540"/>
    </source>
</evidence>
<evidence type="ECO:0000256" key="1">
    <source>
        <dbReference type="ARBA" id="ARBA00009860"/>
    </source>
</evidence>
<evidence type="ECO:0000256" key="3">
    <source>
        <dbReference type="ARBA" id="ARBA00022845"/>
    </source>
</evidence>
<reference evidence="7" key="1">
    <citation type="submission" date="2018-02" db="EMBL/GenBank/DDBJ databases">
        <title>Rhizophora mucronata_Transcriptome.</title>
        <authorList>
            <person name="Meera S.P."/>
            <person name="Sreeshan A."/>
            <person name="Augustine A."/>
        </authorList>
    </citation>
    <scope>NUCLEOTIDE SEQUENCE</scope>
    <source>
        <tissue evidence="7">Leaf</tissue>
    </source>
</reference>
<proteinExistence type="inferred from homology"/>
<keyword evidence="5" id="KW-0648">Protein biosynthesis</keyword>
<dbReference type="GO" id="GO:0003743">
    <property type="term" value="F:translation initiation factor activity"/>
    <property type="evidence" value="ECO:0007669"/>
    <property type="project" value="UniProtKB-KW"/>
</dbReference>